<keyword evidence="1" id="KW-0175">Coiled coil</keyword>
<name>M9LZA7_PSEA3</name>
<accession>M9LZA7</accession>
<organism evidence="3 4">
    <name type="scientific">Pseudozyma antarctica (strain T-34)</name>
    <name type="common">Yeast</name>
    <name type="synonym">Candida antarctica</name>
    <dbReference type="NCBI Taxonomy" id="1151754"/>
    <lineage>
        <taxon>Eukaryota</taxon>
        <taxon>Fungi</taxon>
        <taxon>Dikarya</taxon>
        <taxon>Basidiomycota</taxon>
        <taxon>Ustilaginomycotina</taxon>
        <taxon>Ustilaginomycetes</taxon>
        <taxon>Ustilaginales</taxon>
        <taxon>Ustilaginaceae</taxon>
        <taxon>Moesziomyces</taxon>
    </lineage>
</organism>
<protein>
    <submittedName>
        <fullName evidence="3">Uncharacterized protein</fullName>
    </submittedName>
</protein>
<dbReference type="EMBL" id="DF196773">
    <property type="protein sequence ID" value="GAC72620.1"/>
    <property type="molecule type" value="Genomic_DNA"/>
</dbReference>
<feature type="compositionally biased region" description="Polar residues" evidence="2">
    <location>
        <begin position="75"/>
        <end position="96"/>
    </location>
</feature>
<sequence>MPPSEVASHGARRWKKAARARRNRSFSSLPARIGQVPSGQASPVAEARQEGEAVNEQKAESSSTPATAAISPASQGQIPSSVKAESSSTPAASNKSPAPYDQVPSSATALMHLQQCYESEEEDEGSSTSVIVLSEEETESPSTSSFALSEEEAEGSSTSTEDYPSVSGKSRSKKRKGKLTRREGKRKRSSGSREQGRRFPHPKKIKLRDVLKRRNWPKVACKACLAKGVPCVPPPANRHGEKCAPCTADGIRCSHRWVLQMAGEILADLEDCPDIDEESAEFLAAERRAFSRLPEAGDDGLNEAREEARNNSLNKAHDEAHDKRLNEACNKARNEARNEALDDVLKIKDSLAELLQESGKLNEKLDEALKLNEALNGTCKEISTLNMRLTEAFNEIGRAADEIRK</sequence>
<feature type="region of interest" description="Disordered" evidence="2">
    <location>
        <begin position="1"/>
        <end position="204"/>
    </location>
</feature>
<evidence type="ECO:0000313" key="4">
    <source>
        <dbReference type="Proteomes" id="UP000011976"/>
    </source>
</evidence>
<dbReference type="Proteomes" id="UP000011976">
    <property type="component" value="Unassembled WGS sequence"/>
</dbReference>
<dbReference type="AlphaFoldDB" id="M9LZA7"/>
<evidence type="ECO:0000256" key="2">
    <source>
        <dbReference type="SAM" id="MobiDB-lite"/>
    </source>
</evidence>
<feature type="compositionally biased region" description="Basic residues" evidence="2">
    <location>
        <begin position="10"/>
        <end position="24"/>
    </location>
</feature>
<feature type="coiled-coil region" evidence="1">
    <location>
        <begin position="337"/>
        <end position="371"/>
    </location>
</feature>
<feature type="compositionally biased region" description="Basic residues" evidence="2">
    <location>
        <begin position="170"/>
        <end position="190"/>
    </location>
</feature>
<evidence type="ECO:0000313" key="3">
    <source>
        <dbReference type="EMBL" id="GAC72620.1"/>
    </source>
</evidence>
<gene>
    <name evidence="3" type="ORF">PANT_7d00193</name>
</gene>
<reference evidence="4" key="1">
    <citation type="journal article" date="2013" name="Genome Announc.">
        <title>Genome sequence of the basidiomycetous yeast Pseudozyma antarctica T-34, a producer of the glycolipid biosurfactants mannosylerythritol lipids.</title>
        <authorList>
            <person name="Morita T."/>
            <person name="Koike H."/>
            <person name="Koyama Y."/>
            <person name="Hagiwara H."/>
            <person name="Ito E."/>
            <person name="Fukuoka T."/>
            <person name="Imura T."/>
            <person name="Machida M."/>
            <person name="Kitamoto D."/>
        </authorList>
    </citation>
    <scope>NUCLEOTIDE SEQUENCE [LARGE SCALE GENOMIC DNA]</scope>
    <source>
        <strain evidence="4">T-34</strain>
    </source>
</reference>
<feature type="compositionally biased region" description="Basic and acidic residues" evidence="2">
    <location>
        <begin position="47"/>
        <end position="59"/>
    </location>
</feature>
<proteinExistence type="predicted"/>
<feature type="compositionally biased region" description="Low complexity" evidence="2">
    <location>
        <begin position="60"/>
        <end position="74"/>
    </location>
</feature>
<evidence type="ECO:0000256" key="1">
    <source>
        <dbReference type="SAM" id="Coils"/>
    </source>
</evidence>